<dbReference type="STRING" id="1513896.SAMN05660841_03269"/>
<dbReference type="AlphaFoldDB" id="A0A1T5FHT6"/>
<dbReference type="OrthoDB" id="1249607at2"/>
<feature type="transmembrane region" description="Helical" evidence="1">
    <location>
        <begin position="45"/>
        <end position="62"/>
    </location>
</feature>
<evidence type="ECO:0000313" key="2">
    <source>
        <dbReference type="EMBL" id="SKB95743.1"/>
    </source>
</evidence>
<keyword evidence="1" id="KW-1133">Transmembrane helix</keyword>
<accession>A0A1T5FHT6</accession>
<feature type="transmembrane region" description="Helical" evidence="1">
    <location>
        <begin position="125"/>
        <end position="142"/>
    </location>
</feature>
<feature type="transmembrane region" description="Helical" evidence="1">
    <location>
        <begin position="162"/>
        <end position="182"/>
    </location>
</feature>
<gene>
    <name evidence="2" type="ORF">SAMN05660841_03269</name>
</gene>
<keyword evidence="1" id="KW-0472">Membrane</keyword>
<keyword evidence="3" id="KW-1185">Reference proteome</keyword>
<evidence type="ECO:0000256" key="1">
    <source>
        <dbReference type="SAM" id="Phobius"/>
    </source>
</evidence>
<reference evidence="3" key="1">
    <citation type="submission" date="2017-02" db="EMBL/GenBank/DDBJ databases">
        <authorList>
            <person name="Varghese N."/>
            <person name="Submissions S."/>
        </authorList>
    </citation>
    <scope>NUCLEOTIDE SEQUENCE [LARGE SCALE GENOMIC DNA]</scope>
    <source>
        <strain evidence="3">DSM 24091</strain>
    </source>
</reference>
<feature type="transmembrane region" description="Helical" evidence="1">
    <location>
        <begin position="68"/>
        <end position="87"/>
    </location>
</feature>
<dbReference type="EMBL" id="FUZF01000016">
    <property type="protein sequence ID" value="SKB95743.1"/>
    <property type="molecule type" value="Genomic_DNA"/>
</dbReference>
<sequence length="205" mass="24302">MNLDELKSAWNAEGTQDVHIPTHIKQLRQAQHPLDKLKRNMKTEWYFQIASIIFMAFAPQLFEIHPSTYLIYYTAYTVVLIVSVYYLNIFRLFYKRISHYTADTKDNLNEIYYEFKLNIERYHSFGFLLIPFVLVWASVYTYSRLLAKGQDLSSIPDSFKKAFLLIAFITTILVTLGVLAWTKYFYTPYTKQIKTVLDELKKDED</sequence>
<organism evidence="2 3">
    <name type="scientific">Sphingobacterium nematocida</name>
    <dbReference type="NCBI Taxonomy" id="1513896"/>
    <lineage>
        <taxon>Bacteria</taxon>
        <taxon>Pseudomonadati</taxon>
        <taxon>Bacteroidota</taxon>
        <taxon>Sphingobacteriia</taxon>
        <taxon>Sphingobacteriales</taxon>
        <taxon>Sphingobacteriaceae</taxon>
        <taxon>Sphingobacterium</taxon>
    </lineage>
</organism>
<proteinExistence type="predicted"/>
<name>A0A1T5FHT6_9SPHI</name>
<dbReference type="RefSeq" id="WP_079644652.1">
    <property type="nucleotide sequence ID" value="NZ_FUZF01000016.1"/>
</dbReference>
<dbReference type="Proteomes" id="UP000190150">
    <property type="component" value="Unassembled WGS sequence"/>
</dbReference>
<keyword evidence="1" id="KW-0812">Transmembrane</keyword>
<protein>
    <submittedName>
        <fullName evidence="2">Uncharacterized protein</fullName>
    </submittedName>
</protein>
<evidence type="ECO:0000313" key="3">
    <source>
        <dbReference type="Proteomes" id="UP000190150"/>
    </source>
</evidence>